<dbReference type="RefSeq" id="WP_119011185.1">
    <property type="nucleotide sequence ID" value="NZ_BJXK01000003.1"/>
</dbReference>
<sequence length="73" mass="7812">MKSIAILSLLFSGSVLANSDICMEIGKAQAVNDHDRVIELAAGLNSTDIEQCKMVADDARADTNLEVNSLMDD</sequence>
<proteinExistence type="predicted"/>
<evidence type="ECO:0000313" key="3">
    <source>
        <dbReference type="Proteomes" id="UP000321113"/>
    </source>
</evidence>
<evidence type="ECO:0000256" key="1">
    <source>
        <dbReference type="SAM" id="SignalP"/>
    </source>
</evidence>
<gene>
    <name evidence="2" type="ORF">VSU01S_10100</name>
</gene>
<dbReference type="OrthoDB" id="5898997at2"/>
<dbReference type="Proteomes" id="UP000321113">
    <property type="component" value="Unassembled WGS sequence"/>
</dbReference>
<dbReference type="AlphaFoldDB" id="A0A511QN60"/>
<protein>
    <submittedName>
        <fullName evidence="2">Uncharacterized protein</fullName>
    </submittedName>
</protein>
<name>A0A511QN60_9VIBR</name>
<comment type="caution">
    <text evidence="2">The sequence shown here is derived from an EMBL/GenBank/DDBJ whole genome shotgun (WGS) entry which is preliminary data.</text>
</comment>
<dbReference type="EMBL" id="BJXK01000003">
    <property type="protein sequence ID" value="GEM78765.1"/>
    <property type="molecule type" value="Genomic_DNA"/>
</dbReference>
<feature type="signal peptide" evidence="1">
    <location>
        <begin position="1"/>
        <end position="17"/>
    </location>
</feature>
<feature type="chain" id="PRO_5021862864" evidence="1">
    <location>
        <begin position="18"/>
        <end position="73"/>
    </location>
</feature>
<evidence type="ECO:0000313" key="2">
    <source>
        <dbReference type="EMBL" id="GEM78765.1"/>
    </source>
</evidence>
<accession>A0A511QN60</accession>
<reference evidence="2 3" key="1">
    <citation type="submission" date="2019-07" db="EMBL/GenBank/DDBJ databases">
        <title>Whole genome shotgun sequence of Vibrio superstes NBRC 103154.</title>
        <authorList>
            <person name="Hosoyama A."/>
            <person name="Uohara A."/>
            <person name="Ohji S."/>
            <person name="Ichikawa N."/>
        </authorList>
    </citation>
    <scope>NUCLEOTIDE SEQUENCE [LARGE SCALE GENOMIC DNA]</scope>
    <source>
        <strain evidence="2 3">NBRC 103154</strain>
    </source>
</reference>
<keyword evidence="3" id="KW-1185">Reference proteome</keyword>
<organism evidence="2 3">
    <name type="scientific">Vibrio superstes NBRC 103154</name>
    <dbReference type="NCBI Taxonomy" id="1219062"/>
    <lineage>
        <taxon>Bacteria</taxon>
        <taxon>Pseudomonadati</taxon>
        <taxon>Pseudomonadota</taxon>
        <taxon>Gammaproteobacteria</taxon>
        <taxon>Vibrionales</taxon>
        <taxon>Vibrionaceae</taxon>
        <taxon>Vibrio</taxon>
    </lineage>
</organism>
<keyword evidence="1" id="KW-0732">Signal</keyword>